<dbReference type="InterPro" id="IPR036388">
    <property type="entry name" value="WH-like_DNA-bd_sf"/>
</dbReference>
<dbReference type="GO" id="GO:0005829">
    <property type="term" value="C:cytosol"/>
    <property type="evidence" value="ECO:0007669"/>
    <property type="project" value="TreeGrafter"/>
</dbReference>
<dbReference type="GO" id="GO:0006355">
    <property type="term" value="P:regulation of DNA-templated transcription"/>
    <property type="evidence" value="ECO:0007669"/>
    <property type="project" value="UniProtKB-ARBA"/>
</dbReference>
<evidence type="ECO:0000256" key="2">
    <source>
        <dbReference type="ARBA" id="ARBA00023125"/>
    </source>
</evidence>
<comment type="caution">
    <text evidence="6">The sequence shown here is derived from an EMBL/GenBank/DDBJ whole genome shotgun (WGS) entry which is preliminary data.</text>
</comment>
<sequence>MTDTADHLDRIDRRILAALARDARLSMAALAEKVGLSKTPVQTRVKRLEGEGYILGYHAALNPERLGLAQVAFVQVTLGSTASEALEAFNRAVRDVPEIEACHMIAGGFDYLIKVRTRDMAAYRRTLGDTIAALPHVAQTSTFMVMESVKDSAPTAALRG</sequence>
<gene>
    <name evidence="6" type="ORF">ATO9_13540</name>
</gene>
<dbReference type="OrthoDB" id="9802341at2"/>
<dbReference type="SUPFAM" id="SSF54909">
    <property type="entry name" value="Dimeric alpha+beta barrel"/>
    <property type="match status" value="1"/>
</dbReference>
<keyword evidence="1" id="KW-0805">Transcription regulation</keyword>
<reference evidence="6 7" key="1">
    <citation type="journal article" date="2015" name="Antonie Van Leeuwenhoek">
        <title>Pseudooceanicola atlanticus gen. nov. sp. nov., isolated from surface seawater of the Atlantic Ocean and reclassification of Oceanicola batsensis, Oceanicola marinus, Oceanicola nitratireducens, Oceanicola nanhaiensis, Oceanicola antarcticus and Oceanicola flagellatus, as Pseudooceanicola batsensis comb. nov., Pseudooceanicola marinus comb. nov., Pseudooceanicola nitratireducens comb. nov., Pseudooceanicola nanhaiensis comb. nov., Pseudooceanicola antarcticus comb. nov., and Pseudooceanicola flagellatus comb. nov.</title>
        <authorList>
            <person name="Lai Q."/>
            <person name="Li G."/>
            <person name="Liu X."/>
            <person name="Du Y."/>
            <person name="Sun F."/>
            <person name="Shao Z."/>
        </authorList>
    </citation>
    <scope>NUCLEOTIDE SEQUENCE [LARGE SCALE GENOMIC DNA]</scope>
    <source>
        <strain evidence="6 7">22II-s11g</strain>
    </source>
</reference>
<evidence type="ECO:0000256" key="1">
    <source>
        <dbReference type="ARBA" id="ARBA00023015"/>
    </source>
</evidence>
<evidence type="ECO:0000259" key="5">
    <source>
        <dbReference type="PROSITE" id="PS50956"/>
    </source>
</evidence>
<dbReference type="Gene3D" id="3.30.70.920">
    <property type="match status" value="1"/>
</dbReference>
<dbReference type="InterPro" id="IPR019885">
    <property type="entry name" value="Tscrpt_reg_HTH_AsnC-type_CS"/>
</dbReference>
<proteinExistence type="predicted"/>
<keyword evidence="3" id="KW-0010">Activator</keyword>
<keyword evidence="4" id="KW-0804">Transcription</keyword>
<dbReference type="SUPFAM" id="SSF46785">
    <property type="entry name" value="Winged helix' DNA-binding domain"/>
    <property type="match status" value="1"/>
</dbReference>
<dbReference type="Gene3D" id="1.10.10.10">
    <property type="entry name" value="Winged helix-like DNA-binding domain superfamily/Winged helix DNA-binding domain"/>
    <property type="match status" value="1"/>
</dbReference>
<dbReference type="GO" id="GO:0043200">
    <property type="term" value="P:response to amino acid"/>
    <property type="evidence" value="ECO:0007669"/>
    <property type="project" value="TreeGrafter"/>
</dbReference>
<dbReference type="InterPro" id="IPR000485">
    <property type="entry name" value="AsnC-type_HTH_dom"/>
</dbReference>
<dbReference type="PROSITE" id="PS00519">
    <property type="entry name" value="HTH_ASNC_1"/>
    <property type="match status" value="1"/>
</dbReference>
<dbReference type="PRINTS" id="PR00033">
    <property type="entry name" value="HTHASNC"/>
</dbReference>
<dbReference type="InterPro" id="IPR011991">
    <property type="entry name" value="ArsR-like_HTH"/>
</dbReference>
<dbReference type="InterPro" id="IPR011008">
    <property type="entry name" value="Dimeric_a/b-barrel"/>
</dbReference>
<name>A0A0A0EE95_9RHOB</name>
<dbReference type="AlphaFoldDB" id="A0A0A0EE95"/>
<dbReference type="GO" id="GO:0043565">
    <property type="term" value="F:sequence-specific DNA binding"/>
    <property type="evidence" value="ECO:0007669"/>
    <property type="project" value="InterPro"/>
</dbReference>
<dbReference type="STRING" id="1461694.ATO9_13540"/>
<keyword evidence="2" id="KW-0238">DNA-binding</keyword>
<dbReference type="EMBL" id="AQQX01000004">
    <property type="protein sequence ID" value="KGM48640.1"/>
    <property type="molecule type" value="Genomic_DNA"/>
</dbReference>
<dbReference type="PROSITE" id="PS50956">
    <property type="entry name" value="HTH_ASNC_2"/>
    <property type="match status" value="1"/>
</dbReference>
<dbReference type="InterPro" id="IPR019888">
    <property type="entry name" value="Tscrpt_reg_AsnC-like"/>
</dbReference>
<accession>A0A0A0EE95</accession>
<organism evidence="6 7">
    <name type="scientific">Pseudooceanicola atlanticus</name>
    <dbReference type="NCBI Taxonomy" id="1461694"/>
    <lineage>
        <taxon>Bacteria</taxon>
        <taxon>Pseudomonadati</taxon>
        <taxon>Pseudomonadota</taxon>
        <taxon>Alphaproteobacteria</taxon>
        <taxon>Rhodobacterales</taxon>
        <taxon>Paracoccaceae</taxon>
        <taxon>Pseudooceanicola</taxon>
    </lineage>
</organism>
<dbReference type="CDD" id="cd00090">
    <property type="entry name" value="HTH_ARSR"/>
    <property type="match status" value="1"/>
</dbReference>
<dbReference type="Pfam" id="PF01037">
    <property type="entry name" value="AsnC_trans_reg"/>
    <property type="match status" value="1"/>
</dbReference>
<evidence type="ECO:0000313" key="6">
    <source>
        <dbReference type="EMBL" id="KGM48640.1"/>
    </source>
</evidence>
<dbReference type="PANTHER" id="PTHR30154:SF0">
    <property type="entry name" value="LEUCINE-RESPONSIVE REGULATORY PROTEIN"/>
    <property type="match status" value="1"/>
</dbReference>
<dbReference type="Proteomes" id="UP000030004">
    <property type="component" value="Unassembled WGS sequence"/>
</dbReference>
<dbReference type="PANTHER" id="PTHR30154">
    <property type="entry name" value="LEUCINE-RESPONSIVE REGULATORY PROTEIN"/>
    <property type="match status" value="1"/>
</dbReference>
<dbReference type="Pfam" id="PF13412">
    <property type="entry name" value="HTH_24"/>
    <property type="match status" value="1"/>
</dbReference>
<dbReference type="InterPro" id="IPR019887">
    <property type="entry name" value="Tscrpt_reg_AsnC/Lrp_C"/>
</dbReference>
<dbReference type="RefSeq" id="WP_043749654.1">
    <property type="nucleotide sequence ID" value="NZ_AQQX01000004.1"/>
</dbReference>
<feature type="domain" description="HTH asnC-type" evidence="5">
    <location>
        <begin position="8"/>
        <end position="69"/>
    </location>
</feature>
<protein>
    <submittedName>
        <fullName evidence="6">Proline dehydrogenase transcriptional activator</fullName>
    </submittedName>
</protein>
<keyword evidence="7" id="KW-1185">Reference proteome</keyword>
<dbReference type="InterPro" id="IPR036390">
    <property type="entry name" value="WH_DNA-bd_sf"/>
</dbReference>
<evidence type="ECO:0000256" key="3">
    <source>
        <dbReference type="ARBA" id="ARBA00023159"/>
    </source>
</evidence>
<dbReference type="eggNOG" id="COG1522">
    <property type="taxonomic scope" value="Bacteria"/>
</dbReference>
<evidence type="ECO:0000256" key="4">
    <source>
        <dbReference type="ARBA" id="ARBA00023163"/>
    </source>
</evidence>
<evidence type="ECO:0000313" key="7">
    <source>
        <dbReference type="Proteomes" id="UP000030004"/>
    </source>
</evidence>
<dbReference type="SMART" id="SM00344">
    <property type="entry name" value="HTH_ASNC"/>
    <property type="match status" value="1"/>
</dbReference>